<dbReference type="AlphaFoldDB" id="T0P732"/>
<dbReference type="OrthoDB" id="9067983at2"/>
<dbReference type="InterPro" id="IPR025048">
    <property type="entry name" value="DUF3987"/>
</dbReference>
<evidence type="ECO:0000313" key="2">
    <source>
        <dbReference type="Proteomes" id="UP000222916"/>
    </source>
</evidence>
<dbReference type="EMBL" id="CP022426">
    <property type="protein sequence ID" value="ATP09314.1"/>
    <property type="molecule type" value="Genomic_DNA"/>
</dbReference>
<gene>
    <name evidence="1" type="primary">yfjI</name>
    <name evidence="1" type="ORF">Asalp_21420</name>
</gene>
<name>T0P732_AERSA</name>
<dbReference type="Pfam" id="PF13148">
    <property type="entry name" value="DUF3987"/>
    <property type="match status" value="1"/>
</dbReference>
<organism evidence="1 2">
    <name type="scientific">Aeromonas salmonicida subsp. pectinolytica 34mel</name>
    <dbReference type="NCBI Taxonomy" id="1324960"/>
    <lineage>
        <taxon>Bacteria</taxon>
        <taxon>Pseudomonadati</taxon>
        <taxon>Pseudomonadota</taxon>
        <taxon>Gammaproteobacteria</taxon>
        <taxon>Aeromonadales</taxon>
        <taxon>Aeromonadaceae</taxon>
        <taxon>Aeromonas</taxon>
    </lineage>
</organism>
<reference evidence="2" key="1">
    <citation type="journal article" date="2018" name="BMC Genomics">
        <title>The complete and fully assembled genome sequence of Aeromonas salmonicida subsp. pectinolytica and its comparative analysis with other Aeromonas species: investigation of the mobilome in environmental and pathogenic strains.</title>
        <authorList>
            <person name="Pfeiffer F."/>
            <person name="Zamora-Lagos M.A."/>
            <person name="Blettinger M."/>
            <person name="Yeroslaviz A."/>
            <person name="Dahl A."/>
            <person name="Gruber S."/>
            <person name="Habermann B.H."/>
        </authorList>
    </citation>
    <scope>NUCLEOTIDE SEQUENCE [LARGE SCALE GENOMIC DNA]</scope>
    <source>
        <strain evidence="2">34mel</strain>
    </source>
</reference>
<dbReference type="Proteomes" id="UP000222916">
    <property type="component" value="Chromosome"/>
</dbReference>
<proteinExistence type="predicted"/>
<sequence>MMNNQNQVGEFPVQVLPELLRRLIQHIYDDTQAPIGVIVSAVLAVMSLACQDSFDVQPKENLRFAASLYLIVLAESGERKSAVVQLVMKAIYKLQNELDLEFIKSQEVYLRELALWQIKEKALGKAISKDTEKGLGTKELEEAWYQCQKQKPISPIQKRLVLSDVTSAAIKQVLGKDSPSLMLASDEAGSLLSGELFRDTAINSMWSGHSISIERVASTRSKLVDYRLGLMLMVQPGLFNSSLERQGERARASGFLARCLICEPQSTQGQRFHLDKLRFRAPDAVDHFHQRVEGLLKGGFRRRERGNERKCLKLTPEAASRWNQQYVDIELSIGPLGKLNQYRDYASKFMEHVSRIAAVLEGFCTPNAEFISDQTMYAAITIAHWFFEHFIQQMKKLDKSDEPSNADILRSWLARNVGANGGAIFKKNDIRKFCPNKLRSKQALDAALSDLIMRGCVSIYKQNRTTLVHYHMGSLIPPTNTTLGGDFYF</sequence>
<accession>T0P732</accession>
<protein>
    <submittedName>
        <fullName evidence="1">DUF3987 family protein YfjI</fullName>
    </submittedName>
</protein>
<dbReference type="RefSeq" id="WP_021140809.1">
    <property type="nucleotide sequence ID" value="NZ_ARYZ02000083.1"/>
</dbReference>
<evidence type="ECO:0000313" key="1">
    <source>
        <dbReference type="EMBL" id="ATP09314.1"/>
    </source>
</evidence>